<evidence type="ECO:0000256" key="1">
    <source>
        <dbReference type="ARBA" id="ARBA00004651"/>
    </source>
</evidence>
<feature type="transmembrane region" description="Helical" evidence="6">
    <location>
        <begin position="272"/>
        <end position="290"/>
    </location>
</feature>
<evidence type="ECO:0000313" key="9">
    <source>
        <dbReference type="Proteomes" id="UP000605848"/>
    </source>
</evidence>
<evidence type="ECO:0000256" key="4">
    <source>
        <dbReference type="ARBA" id="ARBA00022989"/>
    </source>
</evidence>
<gene>
    <name evidence="8" type="ORF">JKG68_21515</name>
</gene>
<feature type="domain" description="Type II secretion system protein GspF" evidence="7">
    <location>
        <begin position="165"/>
        <end position="288"/>
    </location>
</feature>
<dbReference type="Pfam" id="PF00482">
    <property type="entry name" value="T2SSF"/>
    <property type="match status" value="1"/>
</dbReference>
<dbReference type="AlphaFoldDB" id="A0A936ZEY2"/>
<evidence type="ECO:0000313" key="8">
    <source>
        <dbReference type="EMBL" id="MBL0406540.1"/>
    </source>
</evidence>
<comment type="subcellular location">
    <subcellularLocation>
        <location evidence="1">Cell membrane</location>
        <topology evidence="1">Multi-pass membrane protein</topology>
    </subcellularLocation>
</comment>
<evidence type="ECO:0000256" key="2">
    <source>
        <dbReference type="ARBA" id="ARBA00022475"/>
    </source>
</evidence>
<dbReference type="Proteomes" id="UP000605848">
    <property type="component" value="Unassembled WGS sequence"/>
</dbReference>
<evidence type="ECO:0000256" key="5">
    <source>
        <dbReference type="ARBA" id="ARBA00023136"/>
    </source>
</evidence>
<keyword evidence="4 6" id="KW-1133">Transmembrane helix</keyword>
<feature type="transmembrane region" description="Helical" evidence="6">
    <location>
        <begin position="126"/>
        <end position="145"/>
    </location>
</feature>
<dbReference type="PANTHER" id="PTHR35007">
    <property type="entry name" value="INTEGRAL MEMBRANE PROTEIN-RELATED"/>
    <property type="match status" value="1"/>
</dbReference>
<keyword evidence="5 6" id="KW-0472">Membrane</keyword>
<comment type="caution">
    <text evidence="8">The sequence shown here is derived from an EMBL/GenBank/DDBJ whole genome shotgun (WGS) entry which is preliminary data.</text>
</comment>
<dbReference type="RefSeq" id="WP_202063410.1">
    <property type="nucleotide sequence ID" value="NZ_JAEQMY010000044.1"/>
</dbReference>
<evidence type="ECO:0000259" key="7">
    <source>
        <dbReference type="Pfam" id="PF00482"/>
    </source>
</evidence>
<organism evidence="8 9">
    <name type="scientific">Microvirga aerilata</name>
    <dbReference type="NCBI Taxonomy" id="670292"/>
    <lineage>
        <taxon>Bacteria</taxon>
        <taxon>Pseudomonadati</taxon>
        <taxon>Pseudomonadota</taxon>
        <taxon>Alphaproteobacteria</taxon>
        <taxon>Hyphomicrobiales</taxon>
        <taxon>Methylobacteriaceae</taxon>
        <taxon>Microvirga</taxon>
    </lineage>
</organism>
<dbReference type="Gene3D" id="1.20.81.30">
    <property type="entry name" value="Type II secretion system (T2SS), domain F"/>
    <property type="match status" value="1"/>
</dbReference>
<evidence type="ECO:0000256" key="3">
    <source>
        <dbReference type="ARBA" id="ARBA00022692"/>
    </source>
</evidence>
<feature type="transmembrane region" description="Helical" evidence="6">
    <location>
        <begin position="296"/>
        <end position="322"/>
    </location>
</feature>
<dbReference type="PANTHER" id="PTHR35007:SF1">
    <property type="entry name" value="PILUS ASSEMBLY PROTEIN"/>
    <property type="match status" value="1"/>
</dbReference>
<dbReference type="InterPro" id="IPR042094">
    <property type="entry name" value="T2SS_GspF_sf"/>
</dbReference>
<reference evidence="8" key="1">
    <citation type="submission" date="2021-01" db="EMBL/GenBank/DDBJ databases">
        <title>Microvirga sp.</title>
        <authorList>
            <person name="Kim M.K."/>
        </authorList>
    </citation>
    <scope>NUCLEOTIDE SEQUENCE</scope>
    <source>
        <strain evidence="8">5420S-16</strain>
    </source>
</reference>
<proteinExistence type="predicted"/>
<dbReference type="GO" id="GO:0005886">
    <property type="term" value="C:plasma membrane"/>
    <property type="evidence" value="ECO:0007669"/>
    <property type="project" value="UniProtKB-SubCell"/>
</dbReference>
<keyword evidence="2" id="KW-1003">Cell membrane</keyword>
<sequence length="331" mass="35796">MLTSESMPILIAVLAALGTIGVVISLFYSRVVRQSESSRRFAAIAGPVATTDRRTGHEETGRKKAIDATLKELEEKQKIKRGDKPSLAGRLRQAGLDWSTRTYYGASIGIGFGCFFLAFTSLGINTLTAAGFGIAGGILFPHLYVSMTRSRRLNGFSAEFPNAVDVIVRGVKSGLPLADCLRIISTEAQEPVRSEFRIIIEDQTLGIPVDQAVQRLFERIPLPETNFLGIVISLQSQTGGSLSEALGNLSKVLRERKKMKAKIKAVSSEAKASAAIIGSLPVLVTGLIYMTSPAYISLLFTTLIGNMVIAASALWMLIGVLVMRKMINFDI</sequence>
<accession>A0A936ZEY2</accession>
<feature type="transmembrane region" description="Helical" evidence="6">
    <location>
        <begin position="102"/>
        <end position="120"/>
    </location>
</feature>
<evidence type="ECO:0000256" key="6">
    <source>
        <dbReference type="SAM" id="Phobius"/>
    </source>
</evidence>
<keyword evidence="9" id="KW-1185">Reference proteome</keyword>
<dbReference type="EMBL" id="JAEQMY010000044">
    <property type="protein sequence ID" value="MBL0406540.1"/>
    <property type="molecule type" value="Genomic_DNA"/>
</dbReference>
<name>A0A936ZEY2_9HYPH</name>
<dbReference type="InterPro" id="IPR018076">
    <property type="entry name" value="T2SS_GspF_dom"/>
</dbReference>
<keyword evidence="3 6" id="KW-0812">Transmembrane</keyword>
<protein>
    <submittedName>
        <fullName evidence="8">Type II secretion system F family protein</fullName>
    </submittedName>
</protein>
<feature type="transmembrane region" description="Helical" evidence="6">
    <location>
        <begin position="6"/>
        <end position="29"/>
    </location>
</feature>